<reference evidence="2 3" key="1">
    <citation type="journal article" date="2018" name="Environ. Microbiol.">
        <title>Ecological and genomic features of two widespread freshwater picocyanobacteria.</title>
        <authorList>
            <person name="Cabello-Yeves P.J."/>
            <person name="Picazo A."/>
            <person name="Camacho A."/>
            <person name="Callieri C."/>
            <person name="Rosselli R."/>
            <person name="Roda-Garcia J.J."/>
            <person name="Coutinho F.H."/>
            <person name="Rodriguez-Valera F."/>
        </authorList>
    </citation>
    <scope>NUCLEOTIDE SEQUENCE [LARGE SCALE GENOMIC DNA]</scope>
    <source>
        <strain evidence="2 3">Tous</strain>
    </source>
</reference>
<dbReference type="Pfam" id="PF08867">
    <property type="entry name" value="FRG"/>
    <property type="match status" value="1"/>
</dbReference>
<evidence type="ECO:0000259" key="1">
    <source>
        <dbReference type="SMART" id="SM00901"/>
    </source>
</evidence>
<accession>A0A2P7MZH6</accession>
<dbReference type="InterPro" id="IPR014966">
    <property type="entry name" value="FRG-dom"/>
</dbReference>
<evidence type="ECO:0000313" key="3">
    <source>
        <dbReference type="Proteomes" id="UP000243002"/>
    </source>
</evidence>
<dbReference type="EMBL" id="PXXO01000003">
    <property type="protein sequence ID" value="PSJ06595.1"/>
    <property type="molecule type" value="Genomic_DNA"/>
</dbReference>
<sequence length="251" mass="28810">MTKGNRPRWTPTGVKDGIEEVHIRKWNYFIDYVQLHFPPGSSWVFRGHRKDVYKLESTIDRQVKDKARTKEIRSAQLERFKLAIRGKRGANPPTYTDDKEWWSIGQHFELLTPLLDWSNSPYTAAYFSFFKTGSDDTKKRVVVALSKERVLASGLQSEIEFFVPSSDENARVISQNGLFTYSESGKAIEELVRSKYSGSTEPIVRKIILPSEERESVLAGLELMNINHLTLFPDLHGASIYSNTKLYTEAK</sequence>
<name>A0A2P7MZH6_9CYAN</name>
<organism evidence="2 3">
    <name type="scientific">Cyanobium usitatum str. Tous</name>
    <dbReference type="NCBI Taxonomy" id="2116684"/>
    <lineage>
        <taxon>Bacteria</taxon>
        <taxon>Bacillati</taxon>
        <taxon>Cyanobacteriota</taxon>
        <taxon>Cyanophyceae</taxon>
        <taxon>Synechococcales</taxon>
        <taxon>Prochlorococcaceae</taxon>
        <taxon>Cyanobium</taxon>
    </lineage>
</organism>
<feature type="domain" description="FRG" evidence="1">
    <location>
        <begin position="39"/>
        <end position="141"/>
    </location>
</feature>
<gene>
    <name evidence="2" type="ORF">C7K55_03885</name>
</gene>
<protein>
    <submittedName>
        <fullName evidence="2">FRG domain-containing protein</fullName>
    </submittedName>
</protein>
<dbReference type="AlphaFoldDB" id="A0A2P7MZH6"/>
<evidence type="ECO:0000313" key="2">
    <source>
        <dbReference type="EMBL" id="PSJ06595.1"/>
    </source>
</evidence>
<dbReference type="Proteomes" id="UP000243002">
    <property type="component" value="Unassembled WGS sequence"/>
</dbReference>
<keyword evidence="3" id="KW-1185">Reference proteome</keyword>
<comment type="caution">
    <text evidence="2">The sequence shown here is derived from an EMBL/GenBank/DDBJ whole genome shotgun (WGS) entry which is preliminary data.</text>
</comment>
<dbReference type="SMART" id="SM00901">
    <property type="entry name" value="FRG"/>
    <property type="match status" value="1"/>
</dbReference>
<proteinExistence type="predicted"/>